<evidence type="ECO:0000313" key="4">
    <source>
        <dbReference type="Proteomes" id="UP000886758"/>
    </source>
</evidence>
<dbReference type="PANTHER" id="PTHR43343">
    <property type="entry name" value="PEPTIDASE S12"/>
    <property type="match status" value="1"/>
</dbReference>
<evidence type="ECO:0000256" key="1">
    <source>
        <dbReference type="ARBA" id="ARBA00022670"/>
    </source>
</evidence>
<dbReference type="Gene3D" id="2.40.10.120">
    <property type="match status" value="1"/>
</dbReference>
<name>A0A9D1GR01_9MOLU</name>
<dbReference type="PANTHER" id="PTHR43343:SF3">
    <property type="entry name" value="PROTEASE DO-LIKE 8, CHLOROPLASTIC"/>
    <property type="match status" value="1"/>
</dbReference>
<reference evidence="3" key="1">
    <citation type="submission" date="2020-10" db="EMBL/GenBank/DDBJ databases">
        <authorList>
            <person name="Gilroy R."/>
        </authorList>
    </citation>
    <scope>NUCLEOTIDE SEQUENCE</scope>
    <source>
        <strain evidence="3">ChiW17-6978</strain>
    </source>
</reference>
<organism evidence="3 4">
    <name type="scientific">Candidatus Pelethenecus faecipullorum</name>
    <dbReference type="NCBI Taxonomy" id="2840900"/>
    <lineage>
        <taxon>Bacteria</taxon>
        <taxon>Bacillati</taxon>
        <taxon>Mycoplasmatota</taxon>
        <taxon>Mollicutes</taxon>
        <taxon>Candidatus Pelethenecus</taxon>
    </lineage>
</organism>
<dbReference type="PROSITE" id="PS51257">
    <property type="entry name" value="PROKAR_LIPOPROTEIN"/>
    <property type="match status" value="1"/>
</dbReference>
<dbReference type="Proteomes" id="UP000886758">
    <property type="component" value="Unassembled WGS sequence"/>
</dbReference>
<dbReference type="GO" id="GO:0006508">
    <property type="term" value="P:proteolysis"/>
    <property type="evidence" value="ECO:0007669"/>
    <property type="project" value="UniProtKB-KW"/>
</dbReference>
<dbReference type="InterPro" id="IPR051201">
    <property type="entry name" value="Chloro_Bact_Ser_Proteases"/>
</dbReference>
<accession>A0A9D1GR01</accession>
<evidence type="ECO:0000313" key="3">
    <source>
        <dbReference type="EMBL" id="HIT50229.1"/>
    </source>
</evidence>
<dbReference type="InterPro" id="IPR001940">
    <property type="entry name" value="Peptidase_S1C"/>
</dbReference>
<gene>
    <name evidence="3" type="ORF">IAD46_04300</name>
</gene>
<protein>
    <submittedName>
        <fullName evidence="3">Trypsin-like peptidase domain-containing protein</fullName>
    </submittedName>
</protein>
<dbReference type="SUPFAM" id="SSF50494">
    <property type="entry name" value="Trypsin-like serine proteases"/>
    <property type="match status" value="1"/>
</dbReference>
<sequence length="367" mass="39754">MKYLKIALMVGVISLPGLTSCSNKQDTPAALSVEIQYQDNTIPITGIEETVEAVYDSVVAIDSYTDSSLVGSGSGVLFAYDEANDLSFIVTCHHVIEGCNSFVVTLSDQTELDATLVGGDPATDLAVLSVQETDLTYAALAKDTNNLRLGQQVICIGNPLGILPGSVSSGIISYLDRSVVTEDYRTMTLIQTDVAINSGNSGGGLFQLDGSLIGIVNAKFASSGVEGLGFAIPMDTALKIIEELLQSAQYHPETQQWETGSIEGRWNLEGTFQAYNSFKNETVLLVTELASNPTASDYNCFALYDQIAAVSIRSDSHYQAISSPEEFYTILYQSDLKIGDTIYLEVYNIYGNLRTVSFDLIQYRYTV</sequence>
<evidence type="ECO:0000256" key="2">
    <source>
        <dbReference type="ARBA" id="ARBA00022801"/>
    </source>
</evidence>
<dbReference type="AlphaFoldDB" id="A0A9D1GR01"/>
<dbReference type="InterPro" id="IPR009003">
    <property type="entry name" value="Peptidase_S1_PA"/>
</dbReference>
<dbReference type="PRINTS" id="PR00834">
    <property type="entry name" value="PROTEASES2C"/>
</dbReference>
<reference evidence="3" key="2">
    <citation type="journal article" date="2021" name="PeerJ">
        <title>Extensive microbial diversity within the chicken gut microbiome revealed by metagenomics and culture.</title>
        <authorList>
            <person name="Gilroy R."/>
            <person name="Ravi A."/>
            <person name="Getino M."/>
            <person name="Pursley I."/>
            <person name="Horton D.L."/>
            <person name="Alikhan N.F."/>
            <person name="Baker D."/>
            <person name="Gharbi K."/>
            <person name="Hall N."/>
            <person name="Watson M."/>
            <person name="Adriaenssens E.M."/>
            <person name="Foster-Nyarko E."/>
            <person name="Jarju S."/>
            <person name="Secka A."/>
            <person name="Antonio M."/>
            <person name="Oren A."/>
            <person name="Chaudhuri R.R."/>
            <person name="La Ragione R."/>
            <person name="Hildebrand F."/>
            <person name="Pallen M.J."/>
        </authorList>
    </citation>
    <scope>NUCLEOTIDE SEQUENCE</scope>
    <source>
        <strain evidence="3">ChiW17-6978</strain>
    </source>
</reference>
<keyword evidence="2" id="KW-0378">Hydrolase</keyword>
<keyword evidence="1" id="KW-0645">Protease</keyword>
<dbReference type="EMBL" id="DVLF01000133">
    <property type="protein sequence ID" value="HIT50229.1"/>
    <property type="molecule type" value="Genomic_DNA"/>
</dbReference>
<dbReference type="Pfam" id="PF13365">
    <property type="entry name" value="Trypsin_2"/>
    <property type="match status" value="1"/>
</dbReference>
<proteinExistence type="predicted"/>
<comment type="caution">
    <text evidence="3">The sequence shown here is derived from an EMBL/GenBank/DDBJ whole genome shotgun (WGS) entry which is preliminary data.</text>
</comment>
<dbReference type="GO" id="GO:0004252">
    <property type="term" value="F:serine-type endopeptidase activity"/>
    <property type="evidence" value="ECO:0007669"/>
    <property type="project" value="InterPro"/>
</dbReference>